<proteinExistence type="predicted"/>
<evidence type="ECO:0000259" key="2">
    <source>
        <dbReference type="Pfam" id="PF18164"/>
    </source>
</evidence>
<dbReference type="GO" id="GO:0016746">
    <property type="term" value="F:acyltransferase activity"/>
    <property type="evidence" value="ECO:0007669"/>
    <property type="project" value="UniProtKB-KW"/>
</dbReference>
<dbReference type="InterPro" id="IPR041273">
    <property type="entry name" value="NAT_N"/>
</dbReference>
<sequence length="313" mass="32589">MTTRRAPVEDLLDLSGVRPEDRAWALGLLAGPDAPDAASVEEVLAHLADALGTFPPERQAWAHDGVDERAAAAALLRFAPTTRGWLADHGVADELVRATLADLGQQAVVHRARHGRPGLGTWWWTALVAAGGFVEVGRLQLQLHRQPVALAAGRSADGTSVGPVAPGAWVLGLHVPARGRLEPAAVDDALARAAAGFVRWFGDLWRDGGAPVAGTCTSWLLDPALREHLPGSNVAAFGARFALDGAVRRDPAQVLLFVHDHVGGTAPHDLAGLPRRSSLQRLVVDRAARGDGGVASGHLALPAATRGSAGPAV</sequence>
<keyword evidence="3" id="KW-0808">Transferase</keyword>
<organism evidence="3 4">
    <name type="scientific">Pseudokineococcus basanitobsidens</name>
    <dbReference type="NCBI Taxonomy" id="1926649"/>
    <lineage>
        <taxon>Bacteria</taxon>
        <taxon>Bacillati</taxon>
        <taxon>Actinomycetota</taxon>
        <taxon>Actinomycetes</taxon>
        <taxon>Kineosporiales</taxon>
        <taxon>Kineosporiaceae</taxon>
        <taxon>Pseudokineococcus</taxon>
    </lineage>
</organism>
<evidence type="ECO:0000259" key="1">
    <source>
        <dbReference type="Pfam" id="PF18082"/>
    </source>
</evidence>
<feature type="domain" description="GNAT-like C-terminal" evidence="2">
    <location>
        <begin position="135"/>
        <end position="291"/>
    </location>
</feature>
<keyword evidence="3" id="KW-0012">Acyltransferase</keyword>
<accession>A0ABU8RNT6</accession>
<feature type="domain" description="N-acyltransferase N-terminal" evidence="1">
    <location>
        <begin position="8"/>
        <end position="128"/>
    </location>
</feature>
<name>A0ABU8RNT6_9ACTN</name>
<dbReference type="Proteomes" id="UP001387100">
    <property type="component" value="Unassembled WGS sequence"/>
</dbReference>
<keyword evidence="4" id="KW-1185">Reference proteome</keyword>
<dbReference type="Pfam" id="PF18082">
    <property type="entry name" value="NAT_N"/>
    <property type="match status" value="1"/>
</dbReference>
<dbReference type="InterPro" id="IPR041644">
    <property type="entry name" value="GNAT_C"/>
</dbReference>
<dbReference type="Pfam" id="PF18164">
    <property type="entry name" value="GNAT_C"/>
    <property type="match status" value="1"/>
</dbReference>
<protein>
    <submittedName>
        <fullName evidence="3">Acyltransferase domain-containing protein</fullName>
    </submittedName>
</protein>
<evidence type="ECO:0000313" key="3">
    <source>
        <dbReference type="EMBL" id="MEJ5946742.1"/>
    </source>
</evidence>
<gene>
    <name evidence="3" type="ORF">WDZ17_15690</name>
</gene>
<comment type="caution">
    <text evidence="3">The sequence shown here is derived from an EMBL/GenBank/DDBJ whole genome shotgun (WGS) entry which is preliminary data.</text>
</comment>
<reference evidence="3 4" key="1">
    <citation type="journal article" date="2017" name="Int. J. Syst. Evol. Microbiol.">
        <title>Pseudokineococcus basanitobsidens sp. nov., isolated from volcanic rock.</title>
        <authorList>
            <person name="Lee D.W."/>
            <person name="Park M.Y."/>
            <person name="Kim J.J."/>
            <person name="Kim B.S."/>
        </authorList>
    </citation>
    <scope>NUCLEOTIDE SEQUENCE [LARGE SCALE GENOMIC DNA]</scope>
    <source>
        <strain evidence="3 4">DSM 103726</strain>
    </source>
</reference>
<evidence type="ECO:0000313" key="4">
    <source>
        <dbReference type="Proteomes" id="UP001387100"/>
    </source>
</evidence>
<dbReference type="Gene3D" id="3.40.630.120">
    <property type="match status" value="1"/>
</dbReference>
<dbReference type="RefSeq" id="WP_339576123.1">
    <property type="nucleotide sequence ID" value="NZ_JBBIAA010000032.1"/>
</dbReference>
<dbReference type="EMBL" id="JBBIAA010000032">
    <property type="protein sequence ID" value="MEJ5946742.1"/>
    <property type="molecule type" value="Genomic_DNA"/>
</dbReference>